<evidence type="ECO:0000313" key="1">
    <source>
        <dbReference type="EMBL" id="EQD29169.1"/>
    </source>
</evidence>
<gene>
    <name evidence="1" type="ORF">B2A_14621</name>
</gene>
<accession>T0ZKB4</accession>
<dbReference type="EMBL" id="AUZZ01010621">
    <property type="protein sequence ID" value="EQD29169.1"/>
    <property type="molecule type" value="Genomic_DNA"/>
</dbReference>
<proteinExistence type="predicted"/>
<protein>
    <submittedName>
        <fullName evidence="1">Malto-oligosyltrehalose synthase</fullName>
    </submittedName>
</protein>
<dbReference type="Gene3D" id="3.20.20.80">
    <property type="entry name" value="Glycosidases"/>
    <property type="match status" value="1"/>
</dbReference>
<dbReference type="AlphaFoldDB" id="T0ZKB4"/>
<name>T0ZKB4_9ZZZZ</name>
<reference evidence="1" key="1">
    <citation type="submission" date="2013-08" db="EMBL/GenBank/DDBJ databases">
        <authorList>
            <person name="Mendez C."/>
            <person name="Richter M."/>
            <person name="Ferrer M."/>
            <person name="Sanchez J."/>
        </authorList>
    </citation>
    <scope>NUCLEOTIDE SEQUENCE</scope>
</reference>
<reference evidence="1" key="2">
    <citation type="journal article" date="2014" name="ISME J.">
        <title>Microbial stratification in low pH oxic and suboxic macroscopic growths along an acid mine drainage.</title>
        <authorList>
            <person name="Mendez-Garcia C."/>
            <person name="Mesa V."/>
            <person name="Sprenger R.R."/>
            <person name="Richter M."/>
            <person name="Diez M.S."/>
            <person name="Solano J."/>
            <person name="Bargiela R."/>
            <person name="Golyshina O.V."/>
            <person name="Manteca A."/>
            <person name="Ramos J.L."/>
            <person name="Gallego J.R."/>
            <person name="Llorente I."/>
            <person name="Martins Dos Santos V.A."/>
            <person name="Jensen O.N."/>
            <person name="Pelaez A.I."/>
            <person name="Sanchez J."/>
            <person name="Ferrer M."/>
        </authorList>
    </citation>
    <scope>NUCLEOTIDE SEQUENCE</scope>
</reference>
<dbReference type="InterPro" id="IPR017853">
    <property type="entry name" value="GH"/>
</dbReference>
<comment type="caution">
    <text evidence="1">The sequence shown here is derived from an EMBL/GenBank/DDBJ whole genome shotgun (WGS) entry which is preliminary data.</text>
</comment>
<dbReference type="SUPFAM" id="SSF51445">
    <property type="entry name" value="(Trans)glycosidases"/>
    <property type="match status" value="1"/>
</dbReference>
<sequence>MRPTPVPGSAYRLQLHGGFSLSRVTGLVDYLTGLGIRTLYLSPLLQARRGSSHGYDVT</sequence>
<feature type="non-terminal residue" evidence="1">
    <location>
        <position position="58"/>
    </location>
</feature>
<organism evidence="1">
    <name type="scientific">mine drainage metagenome</name>
    <dbReference type="NCBI Taxonomy" id="410659"/>
    <lineage>
        <taxon>unclassified sequences</taxon>
        <taxon>metagenomes</taxon>
        <taxon>ecological metagenomes</taxon>
    </lineage>
</organism>